<evidence type="ECO:0000313" key="1">
    <source>
        <dbReference type="EnsemblMetazoa" id="PPA04822.1"/>
    </source>
</evidence>
<organism evidence="1 2">
    <name type="scientific">Pristionchus pacificus</name>
    <name type="common">Parasitic nematode worm</name>
    <dbReference type="NCBI Taxonomy" id="54126"/>
    <lineage>
        <taxon>Eukaryota</taxon>
        <taxon>Metazoa</taxon>
        <taxon>Ecdysozoa</taxon>
        <taxon>Nematoda</taxon>
        <taxon>Chromadorea</taxon>
        <taxon>Rhabditida</taxon>
        <taxon>Rhabditina</taxon>
        <taxon>Diplogasteromorpha</taxon>
        <taxon>Diplogasteroidea</taxon>
        <taxon>Neodiplogasteridae</taxon>
        <taxon>Pristionchus</taxon>
    </lineage>
</organism>
<dbReference type="EnsemblMetazoa" id="PPA04822.1">
    <property type="protein sequence ID" value="PPA04822.1"/>
    <property type="gene ID" value="WBGene00094376"/>
</dbReference>
<dbReference type="Proteomes" id="UP000005239">
    <property type="component" value="Unassembled WGS sequence"/>
</dbReference>
<reference evidence="2" key="1">
    <citation type="journal article" date="2008" name="Nat. Genet.">
        <title>The Pristionchus pacificus genome provides a unique perspective on nematode lifestyle and parasitism.</title>
        <authorList>
            <person name="Dieterich C."/>
            <person name="Clifton S.W."/>
            <person name="Schuster L.N."/>
            <person name="Chinwalla A."/>
            <person name="Delehaunty K."/>
            <person name="Dinkelacker I."/>
            <person name="Fulton L."/>
            <person name="Fulton R."/>
            <person name="Godfrey J."/>
            <person name="Minx P."/>
            <person name="Mitreva M."/>
            <person name="Roeseler W."/>
            <person name="Tian H."/>
            <person name="Witte H."/>
            <person name="Yang S.P."/>
            <person name="Wilson R.K."/>
            <person name="Sommer R.J."/>
        </authorList>
    </citation>
    <scope>NUCLEOTIDE SEQUENCE [LARGE SCALE GENOMIC DNA]</scope>
    <source>
        <strain evidence="2">PS312</strain>
    </source>
</reference>
<dbReference type="AlphaFoldDB" id="A0A2A6BTL8"/>
<accession>A0A2A6BTL8</accession>
<keyword evidence="2" id="KW-1185">Reference proteome</keyword>
<reference evidence="1" key="2">
    <citation type="submission" date="2022-06" db="UniProtKB">
        <authorList>
            <consortium name="EnsemblMetazoa"/>
        </authorList>
    </citation>
    <scope>IDENTIFICATION</scope>
    <source>
        <strain evidence="1">PS312</strain>
    </source>
</reference>
<dbReference type="PANTHER" id="PTHR37446">
    <property type="entry name" value="CLAUDIN-LIKE IN CAENORHABDITIS"/>
    <property type="match status" value="1"/>
</dbReference>
<sequence length="179" mass="18624">MCSFLVQIVYGVCMVVTLILTIVSIALNAWSTAGEAGNSIGLFCPDLDAALVDAAAGKNVCKISFDVFDTLPGKVKAIFACLILAIIMEVVCLAYNLFTAFACCCKSILLYVLLAFTLFTVVMLGIVDAANAMGTGNAGALKDQVGPGKSFFMVVVALVTAIIDTVVCGIAIFCAKKAI</sequence>
<protein>
    <submittedName>
        <fullName evidence="1">Uncharacterized protein</fullName>
    </submittedName>
</protein>
<proteinExistence type="predicted"/>
<name>A0A2A6BTL8_PRIPA</name>
<dbReference type="OrthoDB" id="5823731at2759"/>
<gene>
    <name evidence="1" type="primary">WBGene00094376</name>
</gene>
<evidence type="ECO:0000313" key="2">
    <source>
        <dbReference type="Proteomes" id="UP000005239"/>
    </source>
</evidence>
<accession>A0A8R1YD83</accession>
<dbReference type="PANTHER" id="PTHR37446:SF1">
    <property type="entry name" value="CLAUDIN"/>
    <property type="match status" value="1"/>
</dbReference>